<keyword evidence="3" id="KW-1185">Reference proteome</keyword>
<feature type="transmembrane region" description="Helical" evidence="1">
    <location>
        <begin position="6"/>
        <end position="26"/>
    </location>
</feature>
<dbReference type="InParanoid" id="A0A061FJJ1"/>
<dbReference type="STRING" id="3641.A0A061FJJ1"/>
<sequence>MKTFFFFSHCMYVMTCVYRVGFYTTYERTNQFKESKIVLPTHDYELFRMKEDKSINMMFERFTSIVGGLKALGKDFPNALVVKKILFSLPKFWRLKVTTIEEARNLNNFKLEELICFLLTYEMIFKYDSERKNQRRKTSNKKE</sequence>
<organism evidence="2 3">
    <name type="scientific">Theobroma cacao</name>
    <name type="common">Cacao</name>
    <name type="synonym">Cocoa</name>
    <dbReference type="NCBI Taxonomy" id="3641"/>
    <lineage>
        <taxon>Eukaryota</taxon>
        <taxon>Viridiplantae</taxon>
        <taxon>Streptophyta</taxon>
        <taxon>Embryophyta</taxon>
        <taxon>Tracheophyta</taxon>
        <taxon>Spermatophyta</taxon>
        <taxon>Magnoliopsida</taxon>
        <taxon>eudicotyledons</taxon>
        <taxon>Gunneridae</taxon>
        <taxon>Pentapetalae</taxon>
        <taxon>rosids</taxon>
        <taxon>malvids</taxon>
        <taxon>Malvales</taxon>
        <taxon>Malvaceae</taxon>
        <taxon>Byttnerioideae</taxon>
        <taxon>Theobroma</taxon>
    </lineage>
</organism>
<dbReference type="PANTHER" id="PTHR34676:SF8">
    <property type="entry name" value="TRANSMEMBRANE PROTEIN"/>
    <property type="match status" value="1"/>
</dbReference>
<dbReference type="Gramene" id="EOY16842">
    <property type="protein sequence ID" value="EOY16842"/>
    <property type="gene ID" value="TCM_035735"/>
</dbReference>
<dbReference type="Proteomes" id="UP000026915">
    <property type="component" value="Chromosome 8"/>
</dbReference>
<keyword evidence="1" id="KW-1133">Transmembrane helix</keyword>
<accession>A0A061FJJ1</accession>
<evidence type="ECO:0008006" key="4">
    <source>
        <dbReference type="Google" id="ProtNLM"/>
    </source>
</evidence>
<protein>
    <recommendedName>
        <fullName evidence="4">UBN2 domain-containing protein</fullName>
    </recommendedName>
</protein>
<dbReference type="AlphaFoldDB" id="A0A061FJJ1"/>
<dbReference type="OMA" id="LEELICF"/>
<reference evidence="2 3" key="1">
    <citation type="journal article" date="2013" name="Genome Biol.">
        <title>The genome sequence of the most widely cultivated cacao type and its use to identify candidate genes regulating pod color.</title>
        <authorList>
            <person name="Motamayor J.C."/>
            <person name="Mockaitis K."/>
            <person name="Schmutz J."/>
            <person name="Haiminen N."/>
            <person name="Iii D.L."/>
            <person name="Cornejo O."/>
            <person name="Findley S.D."/>
            <person name="Zheng P."/>
            <person name="Utro F."/>
            <person name="Royaert S."/>
            <person name="Saski C."/>
            <person name="Jenkins J."/>
            <person name="Podicheti R."/>
            <person name="Zhao M."/>
            <person name="Scheffler B.E."/>
            <person name="Stack J.C."/>
            <person name="Feltus F.A."/>
            <person name="Mustiga G.M."/>
            <person name="Amores F."/>
            <person name="Phillips W."/>
            <person name="Marelli J.P."/>
            <person name="May G.D."/>
            <person name="Shapiro H."/>
            <person name="Ma J."/>
            <person name="Bustamante C.D."/>
            <person name="Schnell R.J."/>
            <person name="Main D."/>
            <person name="Gilbert D."/>
            <person name="Parida L."/>
            <person name="Kuhn D.N."/>
        </authorList>
    </citation>
    <scope>NUCLEOTIDE SEQUENCE [LARGE SCALE GENOMIC DNA]</scope>
    <source>
        <strain evidence="3">cv. Matina 1-6</strain>
    </source>
</reference>
<evidence type="ECO:0000313" key="3">
    <source>
        <dbReference type="Proteomes" id="UP000026915"/>
    </source>
</evidence>
<dbReference type="HOGENOM" id="CLU_021137_6_1_1"/>
<proteinExistence type="predicted"/>
<keyword evidence="1" id="KW-0812">Transmembrane</keyword>
<name>A0A061FJJ1_THECC</name>
<evidence type="ECO:0000313" key="2">
    <source>
        <dbReference type="EMBL" id="EOY16842.1"/>
    </source>
</evidence>
<dbReference type="PANTHER" id="PTHR34676">
    <property type="entry name" value="DUF4219 DOMAIN-CONTAINING PROTEIN-RELATED"/>
    <property type="match status" value="1"/>
</dbReference>
<evidence type="ECO:0000256" key="1">
    <source>
        <dbReference type="SAM" id="Phobius"/>
    </source>
</evidence>
<gene>
    <name evidence="2" type="ORF">TCM_035735</name>
</gene>
<dbReference type="Pfam" id="PF14223">
    <property type="entry name" value="Retrotran_gag_2"/>
    <property type="match status" value="1"/>
</dbReference>
<dbReference type="EMBL" id="CM001886">
    <property type="protein sequence ID" value="EOY16842.1"/>
    <property type="molecule type" value="Genomic_DNA"/>
</dbReference>
<keyword evidence="1" id="KW-0472">Membrane</keyword>